<evidence type="ECO:0000256" key="4">
    <source>
        <dbReference type="ARBA" id="ARBA00022692"/>
    </source>
</evidence>
<evidence type="ECO:0000256" key="9">
    <source>
        <dbReference type="SAM" id="Phobius"/>
    </source>
</evidence>
<evidence type="ECO:0000256" key="2">
    <source>
        <dbReference type="ARBA" id="ARBA00008685"/>
    </source>
</evidence>
<dbReference type="InterPro" id="IPR052192">
    <property type="entry name" value="Insect_Ionotropic_Sensory_Rcpt"/>
</dbReference>
<keyword evidence="8" id="KW-0325">Glycoprotein</keyword>
<dbReference type="SUPFAM" id="SSF53850">
    <property type="entry name" value="Periplasmic binding protein-like II"/>
    <property type="match status" value="1"/>
</dbReference>
<accession>A0AAN8ZVN0</accession>
<dbReference type="GO" id="GO:0015276">
    <property type="term" value="F:ligand-gated monoatomic ion channel activity"/>
    <property type="evidence" value="ECO:0007669"/>
    <property type="project" value="InterPro"/>
</dbReference>
<evidence type="ECO:0000256" key="1">
    <source>
        <dbReference type="ARBA" id="ARBA00004651"/>
    </source>
</evidence>
<keyword evidence="5 9" id="KW-1133">Transmembrane helix</keyword>
<organism evidence="11 12">
    <name type="scientific">Halocaridina rubra</name>
    <name type="common">Hawaiian red shrimp</name>
    <dbReference type="NCBI Taxonomy" id="373956"/>
    <lineage>
        <taxon>Eukaryota</taxon>
        <taxon>Metazoa</taxon>
        <taxon>Ecdysozoa</taxon>
        <taxon>Arthropoda</taxon>
        <taxon>Crustacea</taxon>
        <taxon>Multicrustacea</taxon>
        <taxon>Malacostraca</taxon>
        <taxon>Eumalacostraca</taxon>
        <taxon>Eucarida</taxon>
        <taxon>Decapoda</taxon>
        <taxon>Pleocyemata</taxon>
        <taxon>Caridea</taxon>
        <taxon>Atyoidea</taxon>
        <taxon>Atyidae</taxon>
        <taxon>Halocaridina</taxon>
    </lineage>
</organism>
<dbReference type="GO" id="GO:0005886">
    <property type="term" value="C:plasma membrane"/>
    <property type="evidence" value="ECO:0007669"/>
    <property type="project" value="UniProtKB-SubCell"/>
</dbReference>
<keyword evidence="7" id="KW-0675">Receptor</keyword>
<dbReference type="Gene3D" id="1.10.287.70">
    <property type="match status" value="1"/>
</dbReference>
<gene>
    <name evidence="11" type="ORF">SK128_017372</name>
</gene>
<sequence length="393" mass="44894">MLLWPFDRIQVIDFTRIYAYEPFIMITHKPQPSPQHLALVRPSEVTVWIAIITGSTGFAVLVWGMQKIWSSFSGVKSTTISKALFNVLGMLLEEPISKLLTNDTGRVSINNFSKKMLVGWWMIYAMLILAIYKSSFIVHLSAPVMPPPIDTWEQLADRQGYTWGIEPGYGLGCDWFKYNQNRRVLEMLRKLLTLDMYEQMKGVMEGHHAFFTWKYYIKTIIGSHYTEGLGYTPIHIGRQEIIPRECGWGVRKGAPFQSAIDRVKDKLIEAGLIDLWLKDLFETYMWREKMLKMMDKASTDGKEQLHAHEVSGYTAAGTQGGVVLNLNHLQGAFSALFLGMFISAVVFTGERLIYPYSHHWTSHLLRPQCPAGSDECRFAVNPNGVMECIRINP</sequence>
<protein>
    <recommendedName>
        <fullName evidence="10">Ionotropic glutamate receptor C-terminal domain-containing protein</fullName>
    </recommendedName>
</protein>
<dbReference type="InterPro" id="IPR001320">
    <property type="entry name" value="Iontro_rcpt_C"/>
</dbReference>
<dbReference type="PANTHER" id="PTHR42643">
    <property type="entry name" value="IONOTROPIC RECEPTOR 20A-RELATED"/>
    <property type="match status" value="1"/>
</dbReference>
<comment type="subcellular location">
    <subcellularLocation>
        <location evidence="1">Cell membrane</location>
        <topology evidence="1">Multi-pass membrane protein</topology>
    </subcellularLocation>
</comment>
<comment type="caution">
    <text evidence="11">The sequence shown here is derived from an EMBL/GenBank/DDBJ whole genome shotgun (WGS) entry which is preliminary data.</text>
</comment>
<dbReference type="EMBL" id="JAXCGZ010023242">
    <property type="protein sequence ID" value="KAK7015107.1"/>
    <property type="molecule type" value="Genomic_DNA"/>
</dbReference>
<dbReference type="Proteomes" id="UP001381693">
    <property type="component" value="Unassembled WGS sequence"/>
</dbReference>
<evidence type="ECO:0000313" key="11">
    <source>
        <dbReference type="EMBL" id="KAK7015107.1"/>
    </source>
</evidence>
<evidence type="ECO:0000259" key="10">
    <source>
        <dbReference type="Pfam" id="PF00060"/>
    </source>
</evidence>
<dbReference type="AlphaFoldDB" id="A0AAN8ZVN0"/>
<keyword evidence="4 9" id="KW-0812">Transmembrane</keyword>
<proteinExistence type="inferred from homology"/>
<keyword evidence="3" id="KW-1003">Cell membrane</keyword>
<keyword evidence="12" id="KW-1185">Reference proteome</keyword>
<comment type="similarity">
    <text evidence="2">Belongs to the glutamate-gated ion channel (TC 1.A.10.1) family.</text>
</comment>
<name>A0AAN8ZVN0_HALRR</name>
<evidence type="ECO:0000256" key="8">
    <source>
        <dbReference type="ARBA" id="ARBA00023180"/>
    </source>
</evidence>
<feature type="transmembrane region" description="Helical" evidence="9">
    <location>
        <begin position="116"/>
        <end position="132"/>
    </location>
</feature>
<feature type="transmembrane region" description="Helical" evidence="9">
    <location>
        <begin position="45"/>
        <end position="64"/>
    </location>
</feature>
<evidence type="ECO:0000256" key="3">
    <source>
        <dbReference type="ARBA" id="ARBA00022475"/>
    </source>
</evidence>
<dbReference type="GO" id="GO:0050906">
    <property type="term" value="P:detection of stimulus involved in sensory perception"/>
    <property type="evidence" value="ECO:0007669"/>
    <property type="project" value="UniProtKB-ARBA"/>
</dbReference>
<evidence type="ECO:0000256" key="5">
    <source>
        <dbReference type="ARBA" id="ARBA00022989"/>
    </source>
</evidence>
<dbReference type="PANTHER" id="PTHR42643:SF24">
    <property type="entry name" value="IONOTROPIC RECEPTOR 60A"/>
    <property type="match status" value="1"/>
</dbReference>
<evidence type="ECO:0000256" key="6">
    <source>
        <dbReference type="ARBA" id="ARBA00023136"/>
    </source>
</evidence>
<keyword evidence="6 9" id="KW-0472">Membrane</keyword>
<dbReference type="Pfam" id="PF00060">
    <property type="entry name" value="Lig_chan"/>
    <property type="match status" value="1"/>
</dbReference>
<evidence type="ECO:0000256" key="7">
    <source>
        <dbReference type="ARBA" id="ARBA00023170"/>
    </source>
</evidence>
<feature type="domain" description="Ionotropic glutamate receptor C-terminal" evidence="10">
    <location>
        <begin position="45"/>
        <end position="340"/>
    </location>
</feature>
<evidence type="ECO:0000313" key="12">
    <source>
        <dbReference type="Proteomes" id="UP001381693"/>
    </source>
</evidence>
<reference evidence="11 12" key="1">
    <citation type="submission" date="2023-11" db="EMBL/GenBank/DDBJ databases">
        <title>Halocaridina rubra genome assembly.</title>
        <authorList>
            <person name="Smith C."/>
        </authorList>
    </citation>
    <scope>NUCLEOTIDE SEQUENCE [LARGE SCALE GENOMIC DNA]</scope>
    <source>
        <strain evidence="11">EP-1</strain>
        <tissue evidence="11">Whole</tissue>
    </source>
</reference>